<keyword evidence="1" id="KW-0472">Membrane</keyword>
<organism evidence="2 3">
    <name type="scientific">Coptotermes formosanus</name>
    <name type="common">Formosan subterranean termite</name>
    <dbReference type="NCBI Taxonomy" id="36987"/>
    <lineage>
        <taxon>Eukaryota</taxon>
        <taxon>Metazoa</taxon>
        <taxon>Ecdysozoa</taxon>
        <taxon>Arthropoda</taxon>
        <taxon>Hexapoda</taxon>
        <taxon>Insecta</taxon>
        <taxon>Pterygota</taxon>
        <taxon>Neoptera</taxon>
        <taxon>Polyneoptera</taxon>
        <taxon>Dictyoptera</taxon>
        <taxon>Blattodea</taxon>
        <taxon>Blattoidea</taxon>
        <taxon>Termitoidae</taxon>
        <taxon>Rhinotermitidae</taxon>
        <taxon>Coptotermes</taxon>
    </lineage>
</organism>
<sequence length="102" mass="11543">MSEHSTSERNSEEGRPQGWEALKQHVLDHKVEVALWVTRIFTILFTFGYFVPLIGLLGNCFLHLVDSIASLGPSKVDSSVYFEIRLINSIYYDGQFQGTGFS</sequence>
<reference evidence="3" key="1">
    <citation type="submission" date="2020-01" db="EMBL/GenBank/DDBJ databases">
        <title>Draft genome sequence of the Termite Coptotermes fromosanus.</title>
        <authorList>
            <person name="Itakura S."/>
            <person name="Yosikawa Y."/>
            <person name="Umezawa K."/>
        </authorList>
    </citation>
    <scope>NUCLEOTIDE SEQUENCE [LARGE SCALE GENOMIC DNA]</scope>
</reference>
<gene>
    <name evidence="2" type="ORF">Cfor_02711</name>
</gene>
<proteinExistence type="predicted"/>
<dbReference type="Proteomes" id="UP000502823">
    <property type="component" value="Unassembled WGS sequence"/>
</dbReference>
<name>A0A6L2PIS7_COPFO</name>
<evidence type="ECO:0000256" key="1">
    <source>
        <dbReference type="SAM" id="Phobius"/>
    </source>
</evidence>
<dbReference type="AlphaFoldDB" id="A0A6L2PIS7"/>
<evidence type="ECO:0000313" key="3">
    <source>
        <dbReference type="Proteomes" id="UP000502823"/>
    </source>
</evidence>
<dbReference type="Pfam" id="PF03661">
    <property type="entry name" value="TMEM33_Pom33"/>
    <property type="match status" value="1"/>
</dbReference>
<accession>A0A6L2PIS7</accession>
<feature type="transmembrane region" description="Helical" evidence="1">
    <location>
        <begin position="40"/>
        <end position="65"/>
    </location>
</feature>
<keyword evidence="1" id="KW-1133">Transmembrane helix</keyword>
<keyword evidence="3" id="KW-1185">Reference proteome</keyword>
<dbReference type="OrthoDB" id="5581259at2759"/>
<dbReference type="EMBL" id="BLKM01000358">
    <property type="protein sequence ID" value="GFG32314.1"/>
    <property type="molecule type" value="Genomic_DNA"/>
</dbReference>
<dbReference type="GO" id="GO:0016020">
    <property type="term" value="C:membrane"/>
    <property type="evidence" value="ECO:0007669"/>
    <property type="project" value="InterPro"/>
</dbReference>
<keyword evidence="1" id="KW-0812">Transmembrane</keyword>
<comment type="caution">
    <text evidence="2">The sequence shown here is derived from an EMBL/GenBank/DDBJ whole genome shotgun (WGS) entry which is preliminary data.</text>
</comment>
<protein>
    <submittedName>
        <fullName evidence="2">Uncharacterized protein</fullName>
    </submittedName>
</protein>
<evidence type="ECO:0000313" key="2">
    <source>
        <dbReference type="EMBL" id="GFG32314.1"/>
    </source>
</evidence>
<dbReference type="InterPro" id="IPR005344">
    <property type="entry name" value="TMEM33/Pom33"/>
</dbReference>
<dbReference type="InParanoid" id="A0A6L2PIS7"/>